<dbReference type="SUPFAM" id="SSF57756">
    <property type="entry name" value="Retrovirus zinc finger-like domains"/>
    <property type="match status" value="1"/>
</dbReference>
<feature type="domain" description="CCHC-type" evidence="3">
    <location>
        <begin position="309"/>
        <end position="326"/>
    </location>
</feature>
<dbReference type="InterPro" id="IPR001878">
    <property type="entry name" value="Znf_CCHC"/>
</dbReference>
<dbReference type="RefSeq" id="XP_029716817.2">
    <property type="nucleotide sequence ID" value="XM_029860957.2"/>
</dbReference>
<evidence type="ECO:0000313" key="4">
    <source>
        <dbReference type="EnsemblMetazoa" id="AALFPA23_011024.P15562"/>
    </source>
</evidence>
<dbReference type="GeneID" id="115260084"/>
<dbReference type="InterPro" id="IPR036875">
    <property type="entry name" value="Znf_CCHC_sf"/>
</dbReference>
<feature type="domain" description="CCHC-type" evidence="3">
    <location>
        <begin position="332"/>
        <end position="346"/>
    </location>
</feature>
<keyword evidence="1" id="KW-0479">Metal-binding</keyword>
<dbReference type="SMART" id="SM00343">
    <property type="entry name" value="ZnF_C2HC"/>
    <property type="match status" value="2"/>
</dbReference>
<evidence type="ECO:0000259" key="3">
    <source>
        <dbReference type="PROSITE" id="PS50158"/>
    </source>
</evidence>
<evidence type="ECO:0000256" key="2">
    <source>
        <dbReference type="SAM" id="MobiDB-lite"/>
    </source>
</evidence>
<feature type="compositionally biased region" description="Polar residues" evidence="2">
    <location>
        <begin position="29"/>
        <end position="52"/>
    </location>
</feature>
<reference evidence="5" key="1">
    <citation type="journal article" date="2015" name="Proc. Natl. Acad. Sci. U.S.A.">
        <title>Genome sequence of the Asian Tiger mosquito, Aedes albopictus, reveals insights into its biology, genetics, and evolution.</title>
        <authorList>
            <person name="Chen X.G."/>
            <person name="Jiang X."/>
            <person name="Gu J."/>
            <person name="Xu M."/>
            <person name="Wu Y."/>
            <person name="Deng Y."/>
            <person name="Zhang C."/>
            <person name="Bonizzoni M."/>
            <person name="Dermauw W."/>
            <person name="Vontas J."/>
            <person name="Armbruster P."/>
            <person name="Huang X."/>
            <person name="Yang Y."/>
            <person name="Zhang H."/>
            <person name="He W."/>
            <person name="Peng H."/>
            <person name="Liu Y."/>
            <person name="Wu K."/>
            <person name="Chen J."/>
            <person name="Lirakis M."/>
            <person name="Topalis P."/>
            <person name="Van Leeuwen T."/>
            <person name="Hall A.B."/>
            <person name="Jiang X."/>
            <person name="Thorpe C."/>
            <person name="Mueller R.L."/>
            <person name="Sun C."/>
            <person name="Waterhouse R.M."/>
            <person name="Yan G."/>
            <person name="Tu Z.J."/>
            <person name="Fang X."/>
            <person name="James A.A."/>
        </authorList>
    </citation>
    <scope>NUCLEOTIDE SEQUENCE [LARGE SCALE GENOMIC DNA]</scope>
    <source>
        <strain evidence="5">Foshan</strain>
    </source>
</reference>
<dbReference type="EnsemblMetazoa" id="AALFPA23_011024.R15562">
    <property type="protein sequence ID" value="AALFPA23_011024.P15562"/>
    <property type="gene ID" value="AALFPA23_011024"/>
</dbReference>
<keyword evidence="1" id="KW-0862">Zinc</keyword>
<keyword evidence="5" id="KW-1185">Reference proteome</keyword>
<name>A0ABM1YPN3_AEDAL</name>
<feature type="compositionally biased region" description="Basic residues" evidence="2">
    <location>
        <begin position="15"/>
        <end position="27"/>
    </location>
</feature>
<feature type="region of interest" description="Disordered" evidence="2">
    <location>
        <begin position="1"/>
        <end position="56"/>
    </location>
</feature>
<protein>
    <recommendedName>
        <fullName evidence="3">CCHC-type domain-containing protein</fullName>
    </recommendedName>
</protein>
<feature type="compositionally biased region" description="Acidic residues" evidence="2">
    <location>
        <begin position="1"/>
        <end position="11"/>
    </location>
</feature>
<organism evidence="4 5">
    <name type="scientific">Aedes albopictus</name>
    <name type="common">Asian tiger mosquito</name>
    <name type="synonym">Stegomyia albopicta</name>
    <dbReference type="NCBI Taxonomy" id="7160"/>
    <lineage>
        <taxon>Eukaryota</taxon>
        <taxon>Metazoa</taxon>
        <taxon>Ecdysozoa</taxon>
        <taxon>Arthropoda</taxon>
        <taxon>Hexapoda</taxon>
        <taxon>Insecta</taxon>
        <taxon>Pterygota</taxon>
        <taxon>Neoptera</taxon>
        <taxon>Endopterygota</taxon>
        <taxon>Diptera</taxon>
        <taxon>Nematocera</taxon>
        <taxon>Culicoidea</taxon>
        <taxon>Culicidae</taxon>
        <taxon>Culicinae</taxon>
        <taxon>Aedini</taxon>
        <taxon>Aedes</taxon>
        <taxon>Stegomyia</taxon>
    </lineage>
</organism>
<accession>A0ABM1YPN3</accession>
<keyword evidence="1" id="KW-0863">Zinc-finger</keyword>
<reference evidence="4" key="2">
    <citation type="submission" date="2025-05" db="UniProtKB">
        <authorList>
            <consortium name="EnsemblMetazoa"/>
        </authorList>
    </citation>
    <scope>IDENTIFICATION</scope>
    <source>
        <strain evidence="4">Foshan</strain>
    </source>
</reference>
<dbReference type="PROSITE" id="PS50158">
    <property type="entry name" value="ZF_CCHC"/>
    <property type="match status" value="2"/>
</dbReference>
<dbReference type="Pfam" id="PF00098">
    <property type="entry name" value="zf-CCHC"/>
    <property type="match status" value="1"/>
</dbReference>
<proteinExistence type="predicted"/>
<dbReference type="Proteomes" id="UP000069940">
    <property type="component" value="Unassembled WGS sequence"/>
</dbReference>
<dbReference type="Gene3D" id="4.10.60.10">
    <property type="entry name" value="Zinc finger, CCHC-type"/>
    <property type="match status" value="1"/>
</dbReference>
<sequence length="416" mass="46941">MSSDESADESEQTVVRRKKQFIKRRSAPKISTSDAPRGSTQRYPSPTQQVSRDTFEQVRPAAKMAALHIKKEEVSSECEESNTGYASQNTLSAERIERGDRSAGRRRETLLHPLEVERIIPAYDGKQSSARWIAKIEGYAQSYGWTSRSCLHYAHTRLTGTARKWFEAQDEGSLSWIRFKQLLLQAFPGYTNEAEVHFKLANRVRGKDEDAESFVYDVQRIAKEGNLSEEAIITYVVRNINDDKLQEHLISKDPRRCVDAVSCIQRFVRMRETVLPKPIVPMKKEMKLLPVRQSTAPDSEDSLKIPFVRRCFNCNELGHLSVNCPKTPKKSRCSKCGKVGHESSNCATSTSQLLQKSGPAHIRFLEGEQSTGEAHSTEEAYFLEVDEGSRLPVTMILGDRCRSSDALVDLGASVEH</sequence>
<evidence type="ECO:0000313" key="5">
    <source>
        <dbReference type="Proteomes" id="UP000069940"/>
    </source>
</evidence>
<evidence type="ECO:0000256" key="1">
    <source>
        <dbReference type="PROSITE-ProRule" id="PRU00047"/>
    </source>
</evidence>